<dbReference type="InParanoid" id="A0A674HBM4"/>
<evidence type="ECO:0000313" key="3">
    <source>
        <dbReference type="Proteomes" id="UP000007754"/>
    </source>
</evidence>
<accession>A0A674HBM4</accession>
<reference evidence="2" key="2">
    <citation type="submission" date="2025-09" db="UniProtKB">
        <authorList>
            <consortium name="Ensembl"/>
        </authorList>
    </citation>
    <scope>IDENTIFICATION</scope>
</reference>
<proteinExistence type="inferred from homology"/>
<keyword evidence="3" id="KW-1185">Reference proteome</keyword>
<reference evidence="2" key="1">
    <citation type="submission" date="2025-08" db="UniProtKB">
        <authorList>
            <consortium name="Ensembl"/>
        </authorList>
    </citation>
    <scope>IDENTIFICATION</scope>
</reference>
<dbReference type="GeneTree" id="ENSGT00940000164342"/>
<protein>
    <submittedName>
        <fullName evidence="2">Uncharacterized protein</fullName>
    </submittedName>
</protein>
<evidence type="ECO:0000313" key="2">
    <source>
        <dbReference type="Ensembl" id="ENSTGUP00000032319.1"/>
    </source>
</evidence>
<dbReference type="PANTHER" id="PTHR43943">
    <property type="entry name" value="DEHYDROGENASE/REDUCTASE (SDR FAMILY) MEMBER 4"/>
    <property type="match status" value="1"/>
</dbReference>
<dbReference type="InterPro" id="IPR002347">
    <property type="entry name" value="SDR_fam"/>
</dbReference>
<dbReference type="SUPFAM" id="SSF51735">
    <property type="entry name" value="NAD(P)-binding Rossmann-fold domains"/>
    <property type="match status" value="1"/>
</dbReference>
<dbReference type="GO" id="GO:0004090">
    <property type="term" value="F:carbonyl reductase (NADPH) activity"/>
    <property type="evidence" value="ECO:0007669"/>
    <property type="project" value="TreeGrafter"/>
</dbReference>
<dbReference type="Proteomes" id="UP000007754">
    <property type="component" value="Unplaced"/>
</dbReference>
<dbReference type="OMA" id="SIMAYAP"/>
<dbReference type="PANTHER" id="PTHR43943:SF2">
    <property type="entry name" value="DEHYDROGENASE_REDUCTASE 4"/>
    <property type="match status" value="1"/>
</dbReference>
<dbReference type="PRINTS" id="PR00081">
    <property type="entry name" value="GDHRDH"/>
</dbReference>
<comment type="similarity">
    <text evidence="1">Belongs to the short-chain dehydrogenases/reductases (SDR) family.</text>
</comment>
<evidence type="ECO:0000256" key="1">
    <source>
        <dbReference type="ARBA" id="ARBA00006484"/>
    </source>
</evidence>
<name>A0A674HBM4_TAEGU</name>
<dbReference type="Ensembl" id="ENSTGUT00000037684.1">
    <property type="protein sequence ID" value="ENSTGUP00000032319.1"/>
    <property type="gene ID" value="ENSTGUG00000020706.1"/>
</dbReference>
<organism evidence="2 3">
    <name type="scientific">Taeniopygia guttata</name>
    <name type="common">Zebra finch</name>
    <name type="synonym">Poephila guttata</name>
    <dbReference type="NCBI Taxonomy" id="59729"/>
    <lineage>
        <taxon>Eukaryota</taxon>
        <taxon>Metazoa</taxon>
        <taxon>Chordata</taxon>
        <taxon>Craniata</taxon>
        <taxon>Vertebrata</taxon>
        <taxon>Euteleostomi</taxon>
        <taxon>Archelosauria</taxon>
        <taxon>Archosauria</taxon>
        <taxon>Dinosauria</taxon>
        <taxon>Saurischia</taxon>
        <taxon>Theropoda</taxon>
        <taxon>Coelurosauria</taxon>
        <taxon>Aves</taxon>
        <taxon>Neognathae</taxon>
        <taxon>Neoaves</taxon>
        <taxon>Telluraves</taxon>
        <taxon>Australaves</taxon>
        <taxon>Passeriformes</taxon>
        <taxon>Passeroidea</taxon>
        <taxon>Estrildidae</taxon>
        <taxon>Estrildinae</taxon>
        <taxon>Taeniopygia</taxon>
    </lineage>
</organism>
<dbReference type="InterPro" id="IPR036291">
    <property type="entry name" value="NAD(P)-bd_dom_sf"/>
</dbReference>
<dbReference type="AlphaFoldDB" id="A0A674HBM4"/>
<sequence length="120" mass="12524">MNWEGFGGYWDGDLGGRVPVTSQGLGPYSVSKTALLGLVSALSPELLPRGIRINGVAPGLIRTRFSAALWEDEATRDQAPPPRLGSPQDVAQAVLFLVSPSAAFVAGQTLLVAGGARPRL</sequence>
<dbReference type="Pfam" id="PF13561">
    <property type="entry name" value="adh_short_C2"/>
    <property type="match status" value="1"/>
</dbReference>
<dbReference type="Gene3D" id="3.40.50.720">
    <property type="entry name" value="NAD(P)-binding Rossmann-like Domain"/>
    <property type="match status" value="1"/>
</dbReference>